<protein>
    <submittedName>
        <fullName evidence="3">Amidinotransferase</fullName>
    </submittedName>
</protein>
<dbReference type="SUPFAM" id="SSF55909">
    <property type="entry name" value="Pentein"/>
    <property type="match status" value="1"/>
</dbReference>
<proteinExistence type="inferred from homology"/>
<accession>A0ABN0ZHY0</accession>
<dbReference type="RefSeq" id="WP_344085647.1">
    <property type="nucleotide sequence ID" value="NZ_BAAAHB010000004.1"/>
</dbReference>
<dbReference type="Proteomes" id="UP001499895">
    <property type="component" value="Unassembled WGS sequence"/>
</dbReference>
<dbReference type="Gene3D" id="3.75.10.10">
    <property type="entry name" value="L-arginine/glycine Amidinotransferase, Chain A"/>
    <property type="match status" value="1"/>
</dbReference>
<evidence type="ECO:0000256" key="1">
    <source>
        <dbReference type="ARBA" id="ARBA00006943"/>
    </source>
</evidence>
<evidence type="ECO:0000313" key="3">
    <source>
        <dbReference type="EMBL" id="GAA0447839.1"/>
    </source>
</evidence>
<evidence type="ECO:0000313" key="4">
    <source>
        <dbReference type="Proteomes" id="UP001499895"/>
    </source>
</evidence>
<sequence length="359" mass="40750">MNGVVSTFNEWDPLEEVVVGRVDGAMTSAWDVLDRITVPPSSWEKIAASPGHRGAPVPRDVVERAQEGLEEFLGILKAAHVTVRRPDPPDTARPFRTPGWSVANGMSAANPRDLLLVVGDEIIEVPMADRNRYFEVWPYRSLLTEYFRSGARWTAAPKPRLTDDQFRPDYDVPAWSADMTYFVTEAEPVFDAADIMRCGRDLFMERSHVTNRLGIEWLRRHLGPQYRVHEIASRYSRAMHIDTSLLPLAPGKVLVNPEFLDPDSLPEVFRSWDVLIPPEPVVTPVMERGLMSRWSSVNVLMLDPEHVVVERSQAPLMKAFESWGFEPVPCSFEHYTVFGGSFHCATLDIRRKGTLESYF</sequence>
<reference evidence="3 4" key="1">
    <citation type="journal article" date="2019" name="Int. J. Syst. Evol. Microbiol.">
        <title>The Global Catalogue of Microorganisms (GCM) 10K type strain sequencing project: providing services to taxonomists for standard genome sequencing and annotation.</title>
        <authorList>
            <consortium name="The Broad Institute Genomics Platform"/>
            <consortium name="The Broad Institute Genome Sequencing Center for Infectious Disease"/>
            <person name="Wu L."/>
            <person name="Ma J."/>
        </authorList>
    </citation>
    <scope>NUCLEOTIDE SEQUENCE [LARGE SCALE GENOMIC DNA]</scope>
    <source>
        <strain evidence="3 4">JCM 10649</strain>
    </source>
</reference>
<comment type="caution">
    <text evidence="3">The sequence shown here is derived from an EMBL/GenBank/DDBJ whole genome shotgun (WGS) entry which is preliminary data.</text>
</comment>
<comment type="similarity">
    <text evidence="1">Belongs to the amidinotransferase family.</text>
</comment>
<keyword evidence="2" id="KW-0808">Transferase</keyword>
<name>A0ABN0ZHY0_9ACTN</name>
<dbReference type="PANTHER" id="PTHR10488:SF1">
    <property type="entry name" value="GLYCINE AMIDINOTRANSFERASE, MITOCHONDRIAL"/>
    <property type="match status" value="1"/>
</dbReference>
<gene>
    <name evidence="3" type="ORF">GCM10009544_08300</name>
</gene>
<evidence type="ECO:0000256" key="2">
    <source>
        <dbReference type="ARBA" id="ARBA00022679"/>
    </source>
</evidence>
<dbReference type="EMBL" id="BAAAHB010000004">
    <property type="protein sequence ID" value="GAA0447839.1"/>
    <property type="molecule type" value="Genomic_DNA"/>
</dbReference>
<organism evidence="3 4">
    <name type="scientific">Streptomyces stramineus</name>
    <dbReference type="NCBI Taxonomy" id="173861"/>
    <lineage>
        <taxon>Bacteria</taxon>
        <taxon>Bacillati</taxon>
        <taxon>Actinomycetota</taxon>
        <taxon>Actinomycetes</taxon>
        <taxon>Kitasatosporales</taxon>
        <taxon>Streptomycetaceae</taxon>
        <taxon>Streptomyces</taxon>
    </lineage>
</organism>
<dbReference type="PANTHER" id="PTHR10488">
    <property type="entry name" value="GLYCINE AMIDINOTRANSFERASE, MITOCHONDRIAL"/>
    <property type="match status" value="1"/>
</dbReference>
<keyword evidence="4" id="KW-1185">Reference proteome</keyword>
<dbReference type="InterPro" id="IPR033195">
    <property type="entry name" value="AmidinoTrfase"/>
</dbReference>